<sequence>QVFPPIRVGCIVIQFLPAVPVMNVVIPLAVNRVVRAMPEGRMGYKSRPGPIFFRVSHQRCKTSTIKAIPPGETAQLDKGRIYVSGAVVSTVTLSRGAPRRRVSPWEPSNGYNHREILHSLRALQNDIAGLGCINVLGVTFVLQPLGSF</sequence>
<name>X1CND1_9ZZZZ</name>
<accession>X1CND1</accession>
<dbReference type="EMBL" id="BART01037678">
    <property type="protein sequence ID" value="GAH09941.1"/>
    <property type="molecule type" value="Genomic_DNA"/>
</dbReference>
<evidence type="ECO:0000313" key="1">
    <source>
        <dbReference type="EMBL" id="GAH09941.1"/>
    </source>
</evidence>
<proteinExistence type="predicted"/>
<feature type="non-terminal residue" evidence="1">
    <location>
        <position position="148"/>
    </location>
</feature>
<gene>
    <name evidence="1" type="ORF">S01H4_62910</name>
</gene>
<feature type="non-terminal residue" evidence="1">
    <location>
        <position position="1"/>
    </location>
</feature>
<dbReference type="AlphaFoldDB" id="X1CND1"/>
<protein>
    <submittedName>
        <fullName evidence="1">Uncharacterized protein</fullName>
    </submittedName>
</protein>
<comment type="caution">
    <text evidence="1">The sequence shown here is derived from an EMBL/GenBank/DDBJ whole genome shotgun (WGS) entry which is preliminary data.</text>
</comment>
<reference evidence="1" key="1">
    <citation type="journal article" date="2014" name="Front. Microbiol.">
        <title>High frequency of phylogenetically diverse reductive dehalogenase-homologous genes in deep subseafloor sedimentary metagenomes.</title>
        <authorList>
            <person name="Kawai M."/>
            <person name="Futagami T."/>
            <person name="Toyoda A."/>
            <person name="Takaki Y."/>
            <person name="Nishi S."/>
            <person name="Hori S."/>
            <person name="Arai W."/>
            <person name="Tsubouchi T."/>
            <person name="Morono Y."/>
            <person name="Uchiyama I."/>
            <person name="Ito T."/>
            <person name="Fujiyama A."/>
            <person name="Inagaki F."/>
            <person name="Takami H."/>
        </authorList>
    </citation>
    <scope>NUCLEOTIDE SEQUENCE</scope>
    <source>
        <strain evidence="1">Expedition CK06-06</strain>
    </source>
</reference>
<organism evidence="1">
    <name type="scientific">marine sediment metagenome</name>
    <dbReference type="NCBI Taxonomy" id="412755"/>
    <lineage>
        <taxon>unclassified sequences</taxon>
        <taxon>metagenomes</taxon>
        <taxon>ecological metagenomes</taxon>
    </lineage>
</organism>